<reference evidence="2" key="1">
    <citation type="submission" date="2013-12" db="EMBL/GenBank/DDBJ databases">
        <title>The Genome Sequence of Aphanomyces invadans NJM9701.</title>
        <authorList>
            <consortium name="The Broad Institute Genomics Platform"/>
            <person name="Russ C."/>
            <person name="Tyler B."/>
            <person name="van West P."/>
            <person name="Dieguez-Uribeondo J."/>
            <person name="Young S.K."/>
            <person name="Zeng Q."/>
            <person name="Gargeya S."/>
            <person name="Fitzgerald M."/>
            <person name="Abouelleil A."/>
            <person name="Alvarado L."/>
            <person name="Chapman S.B."/>
            <person name="Gainer-Dewar J."/>
            <person name="Goldberg J."/>
            <person name="Griggs A."/>
            <person name="Gujja S."/>
            <person name="Hansen M."/>
            <person name="Howarth C."/>
            <person name="Imamovic A."/>
            <person name="Ireland A."/>
            <person name="Larimer J."/>
            <person name="McCowan C."/>
            <person name="Murphy C."/>
            <person name="Pearson M."/>
            <person name="Poon T.W."/>
            <person name="Priest M."/>
            <person name="Roberts A."/>
            <person name="Saif S."/>
            <person name="Shea T."/>
            <person name="Sykes S."/>
            <person name="Wortman J."/>
            <person name="Nusbaum C."/>
            <person name="Birren B."/>
        </authorList>
    </citation>
    <scope>NUCLEOTIDE SEQUENCE [LARGE SCALE GENOMIC DNA]</scope>
    <source>
        <strain evidence="2">NJM9701</strain>
    </source>
</reference>
<dbReference type="AlphaFoldDB" id="A0A024TX42"/>
<keyword evidence="1" id="KW-0812">Transmembrane</keyword>
<gene>
    <name evidence="2" type="ORF">H310_08674</name>
</gene>
<feature type="transmembrane region" description="Helical" evidence="1">
    <location>
        <begin position="108"/>
        <end position="128"/>
    </location>
</feature>
<dbReference type="eggNOG" id="ENOG502RZVJ">
    <property type="taxonomic scope" value="Eukaryota"/>
</dbReference>
<protein>
    <recommendedName>
        <fullName evidence="3">EF-hand domain-containing protein</fullName>
    </recommendedName>
</protein>
<dbReference type="OrthoDB" id="68481at2759"/>
<feature type="transmembrane region" description="Helical" evidence="1">
    <location>
        <begin position="259"/>
        <end position="278"/>
    </location>
</feature>
<name>A0A024TX42_9STRA</name>
<proteinExistence type="predicted"/>
<feature type="transmembrane region" description="Helical" evidence="1">
    <location>
        <begin position="76"/>
        <end position="96"/>
    </location>
</feature>
<evidence type="ECO:0000313" key="2">
    <source>
        <dbReference type="EMBL" id="ETV98549.1"/>
    </source>
</evidence>
<feature type="transmembrane region" description="Helical" evidence="1">
    <location>
        <begin position="221"/>
        <end position="239"/>
    </location>
</feature>
<accession>A0A024TX42</accession>
<dbReference type="RefSeq" id="XP_008872746.1">
    <property type="nucleotide sequence ID" value="XM_008874524.1"/>
</dbReference>
<keyword evidence="1" id="KW-0472">Membrane</keyword>
<feature type="transmembrane region" description="Helical" evidence="1">
    <location>
        <begin position="417"/>
        <end position="440"/>
    </location>
</feature>
<dbReference type="GeneID" id="20085724"/>
<dbReference type="EMBL" id="KI913969">
    <property type="protein sequence ID" value="ETV98549.1"/>
    <property type="molecule type" value="Genomic_DNA"/>
</dbReference>
<evidence type="ECO:0000256" key="1">
    <source>
        <dbReference type="SAM" id="Phobius"/>
    </source>
</evidence>
<evidence type="ECO:0008006" key="3">
    <source>
        <dbReference type="Google" id="ProtNLM"/>
    </source>
</evidence>
<keyword evidence="1" id="KW-1133">Transmembrane helix</keyword>
<dbReference type="VEuPathDB" id="FungiDB:H310_08674"/>
<organism evidence="2">
    <name type="scientific">Aphanomyces invadans</name>
    <dbReference type="NCBI Taxonomy" id="157072"/>
    <lineage>
        <taxon>Eukaryota</taxon>
        <taxon>Sar</taxon>
        <taxon>Stramenopiles</taxon>
        <taxon>Oomycota</taxon>
        <taxon>Saprolegniomycetes</taxon>
        <taxon>Saprolegniales</taxon>
        <taxon>Verrucalvaceae</taxon>
        <taxon>Aphanomyces</taxon>
    </lineage>
</organism>
<sequence>MTAETELRCASVCRHLVVQAASAGSSDPVEVSRVLLFIFAVTVFVILLELTLHHFEHKWKDKPKYGDMLHKTTQELMIVGLIYLLVKFCMYAGIVAKGGLAYQAMDAADLLILFTVMSMVVQSVCIFLRLKRTQRELDEVAILSASDVLRDATASQEASTSQSRFLPCLSSAQEWSRQEFRCQIKLLGQFFLHVYKLPQLFSFAKYIQDVQETQVSHLIEIDITIWVFLMGLYAAFFALTGELFDGAEYKAKEAKRLTIFALFAYLLLLAMVLLLVYLKHLVQVLLQHAAVAAMPTDTATSPSHGHTNLRQPKHLFAALQNVVCLEDQAQFEPADDAIERMRKIAEELLDTSAVDPHGGDHGPSSMWLCFRHDMLCQLLGSGLRKLQGHSHKKPHLDVASPMHAVHLPYFSRKFTHFLIQLLLIVNGFYYALWVNCIMYIDGFRVVAALKMVGMVLPLVVNTFVLAPQLVKQFSVVNGTWRVNAKHLSDLVESFAEVESMKKQMVMQILTHLHHHSKSLGDLETALKIAANASAATDRGYVDMEVVRRVLKQFGFKFARRKFHSFVRLEFHTRGTAIRYADVMRLLRATEAAESSRCYHYMV</sequence>
<dbReference type="STRING" id="157072.A0A024TX42"/>
<feature type="transmembrane region" description="Helical" evidence="1">
    <location>
        <begin position="34"/>
        <end position="55"/>
    </location>
</feature>
<feature type="transmembrane region" description="Helical" evidence="1">
    <location>
        <begin position="446"/>
        <end position="466"/>
    </location>
</feature>